<organism evidence="3 4">
    <name type="scientific">Paracandidimonas soli</name>
    <dbReference type="NCBI Taxonomy" id="1917182"/>
    <lineage>
        <taxon>Bacteria</taxon>
        <taxon>Pseudomonadati</taxon>
        <taxon>Pseudomonadota</taxon>
        <taxon>Betaproteobacteria</taxon>
        <taxon>Burkholderiales</taxon>
        <taxon>Alcaligenaceae</taxon>
        <taxon>Paracandidimonas</taxon>
    </lineage>
</organism>
<evidence type="ECO:0000313" key="3">
    <source>
        <dbReference type="EMBL" id="TCU95178.1"/>
    </source>
</evidence>
<dbReference type="SUPFAM" id="SSF56925">
    <property type="entry name" value="OMPA-like"/>
    <property type="match status" value="1"/>
</dbReference>
<gene>
    <name evidence="3" type="ORF">EV686_10820</name>
</gene>
<comment type="subcellular location">
    <subcellularLocation>
        <location evidence="1">Cell outer membrane</location>
    </subcellularLocation>
</comment>
<dbReference type="InterPro" id="IPR011250">
    <property type="entry name" value="OMP/PagP_B-barrel"/>
</dbReference>
<dbReference type="Proteomes" id="UP000294692">
    <property type="component" value="Unassembled WGS sequence"/>
</dbReference>
<evidence type="ECO:0000256" key="1">
    <source>
        <dbReference type="ARBA" id="ARBA00004442"/>
    </source>
</evidence>
<protein>
    <recommendedName>
        <fullName evidence="5">Outer membrane protein with beta-barrel domain</fullName>
    </recommendedName>
</protein>
<reference evidence="3 4" key="1">
    <citation type="submission" date="2019-03" db="EMBL/GenBank/DDBJ databases">
        <title>Genomic Encyclopedia of Type Strains, Phase IV (KMG-IV): sequencing the most valuable type-strain genomes for metagenomic binning, comparative biology and taxonomic classification.</title>
        <authorList>
            <person name="Goeker M."/>
        </authorList>
    </citation>
    <scope>NUCLEOTIDE SEQUENCE [LARGE SCALE GENOMIC DNA]</scope>
    <source>
        <strain evidence="3 4">DSM 100048</strain>
    </source>
</reference>
<dbReference type="AlphaFoldDB" id="A0A4R3UX01"/>
<dbReference type="GO" id="GO:0009279">
    <property type="term" value="C:cell outer membrane"/>
    <property type="evidence" value="ECO:0007669"/>
    <property type="project" value="UniProtKB-SubCell"/>
</dbReference>
<evidence type="ECO:0000313" key="4">
    <source>
        <dbReference type="Proteomes" id="UP000294692"/>
    </source>
</evidence>
<comment type="caution">
    <text evidence="3">The sequence shown here is derived from an EMBL/GenBank/DDBJ whole genome shotgun (WGS) entry which is preliminary data.</text>
</comment>
<proteinExistence type="predicted"/>
<name>A0A4R3UX01_9BURK</name>
<evidence type="ECO:0000256" key="2">
    <source>
        <dbReference type="SAM" id="SignalP"/>
    </source>
</evidence>
<keyword evidence="2" id="KW-0732">Signal</keyword>
<accession>A0A4R3UX01</accession>
<sequence length="286" mass="31111">MRESPLNKYAAVFTLSFWSAIAHAQDFTADQSRQPPSVEEGRSAWALQVTPYLWAAGLKGNISPFKHAPTMAVDKSFSDVIDDLNVGGFINVWGRRDRFVFSADVMYVNTSDAYGKGPLPAFQLPGFGSPIPPGSNLKARIDSKQLTATLQGGYRVVDTPAFTLDVLGGARFWHISTDISVTASHPAIGVQTARHNEKFDWIDPLVGVRAFLPVTESLSFQVQADAGGFGAGGSRTWSTLATVNYVFSDRLSASAGYKALDVDYDHGGHVYDIRLRGPVLGLTYRF</sequence>
<evidence type="ECO:0008006" key="5">
    <source>
        <dbReference type="Google" id="ProtNLM"/>
    </source>
</evidence>
<keyword evidence="4" id="KW-1185">Reference proteome</keyword>
<dbReference type="EMBL" id="SMBX01000008">
    <property type="protein sequence ID" value="TCU95178.1"/>
    <property type="molecule type" value="Genomic_DNA"/>
</dbReference>
<feature type="signal peptide" evidence="2">
    <location>
        <begin position="1"/>
        <end position="24"/>
    </location>
</feature>
<feature type="chain" id="PRO_5020293061" description="Outer membrane protein with beta-barrel domain" evidence="2">
    <location>
        <begin position="25"/>
        <end position="286"/>
    </location>
</feature>